<evidence type="ECO:0000313" key="8">
    <source>
        <dbReference type="Proteomes" id="UP001174694"/>
    </source>
</evidence>
<dbReference type="AlphaFoldDB" id="A0AA38R6N2"/>
<keyword evidence="3" id="KW-0805">Transcription regulation</keyword>
<feature type="compositionally biased region" description="Low complexity" evidence="6">
    <location>
        <begin position="137"/>
        <end position="160"/>
    </location>
</feature>
<feature type="region of interest" description="Disordered" evidence="6">
    <location>
        <begin position="135"/>
        <end position="160"/>
    </location>
</feature>
<gene>
    <name evidence="7" type="ORF">NKR23_g9495</name>
</gene>
<dbReference type="InterPro" id="IPR009332">
    <property type="entry name" value="Med22"/>
</dbReference>
<comment type="caution">
    <text evidence="7">The sequence shown here is derived from an EMBL/GenBank/DDBJ whole genome shotgun (WGS) entry which is preliminary data.</text>
</comment>
<keyword evidence="4" id="KW-0804">Transcription</keyword>
<evidence type="ECO:0000256" key="3">
    <source>
        <dbReference type="ARBA" id="ARBA00023015"/>
    </source>
</evidence>
<dbReference type="GO" id="GO:0006357">
    <property type="term" value="P:regulation of transcription by RNA polymerase II"/>
    <property type="evidence" value="ECO:0007669"/>
    <property type="project" value="InterPro"/>
</dbReference>
<evidence type="ECO:0000256" key="1">
    <source>
        <dbReference type="ARBA" id="ARBA00004123"/>
    </source>
</evidence>
<evidence type="ECO:0000256" key="2">
    <source>
        <dbReference type="ARBA" id="ARBA00005942"/>
    </source>
</evidence>
<keyword evidence="8" id="KW-1185">Reference proteome</keyword>
<sequence>MDRNQQAAGTNLLDREGRVIADVLQRFRNLTMLATDRITNKASTGTAAYHSMAMDLETQGMITAIEDLLALTRQLRELWVVGPLRKPGEGEREAEETIDSEVQRVTQMLNQLKEGSRQKMVKEGCGHGEYVVGRLETPPTQQQAPIAAAVSQQSTASQQA</sequence>
<evidence type="ECO:0000256" key="5">
    <source>
        <dbReference type="ARBA" id="ARBA00023242"/>
    </source>
</evidence>
<comment type="similarity">
    <text evidence="2">Belongs to the Mediator complex subunit 22 family.</text>
</comment>
<dbReference type="GO" id="GO:0003712">
    <property type="term" value="F:transcription coregulator activity"/>
    <property type="evidence" value="ECO:0007669"/>
    <property type="project" value="InterPro"/>
</dbReference>
<dbReference type="EMBL" id="JANBVO010000037">
    <property type="protein sequence ID" value="KAJ9136853.1"/>
    <property type="molecule type" value="Genomic_DNA"/>
</dbReference>
<dbReference type="Pfam" id="PF06179">
    <property type="entry name" value="Med22"/>
    <property type="match status" value="1"/>
</dbReference>
<keyword evidence="5" id="KW-0539">Nucleus</keyword>
<comment type="subcellular location">
    <subcellularLocation>
        <location evidence="1">Nucleus</location>
    </subcellularLocation>
</comment>
<organism evidence="7 8">
    <name type="scientific">Pleurostoma richardsiae</name>
    <dbReference type="NCBI Taxonomy" id="41990"/>
    <lineage>
        <taxon>Eukaryota</taxon>
        <taxon>Fungi</taxon>
        <taxon>Dikarya</taxon>
        <taxon>Ascomycota</taxon>
        <taxon>Pezizomycotina</taxon>
        <taxon>Sordariomycetes</taxon>
        <taxon>Sordariomycetidae</taxon>
        <taxon>Calosphaeriales</taxon>
        <taxon>Pleurostomataceae</taxon>
        <taxon>Pleurostoma</taxon>
    </lineage>
</organism>
<evidence type="ECO:0000313" key="7">
    <source>
        <dbReference type="EMBL" id="KAJ9136853.1"/>
    </source>
</evidence>
<proteinExistence type="inferred from homology"/>
<evidence type="ECO:0008006" key="9">
    <source>
        <dbReference type="Google" id="ProtNLM"/>
    </source>
</evidence>
<dbReference type="Gene3D" id="6.10.280.160">
    <property type="entry name" value="Mediator of RNA polymerase II transcription subunit 22"/>
    <property type="match status" value="1"/>
</dbReference>
<accession>A0AA38R6N2</accession>
<reference evidence="7" key="1">
    <citation type="submission" date="2022-07" db="EMBL/GenBank/DDBJ databases">
        <title>Fungi with potential for degradation of polypropylene.</title>
        <authorList>
            <person name="Gostincar C."/>
        </authorList>
    </citation>
    <scope>NUCLEOTIDE SEQUENCE</scope>
    <source>
        <strain evidence="7">EXF-13308</strain>
    </source>
</reference>
<dbReference type="Proteomes" id="UP001174694">
    <property type="component" value="Unassembled WGS sequence"/>
</dbReference>
<evidence type="ECO:0000256" key="6">
    <source>
        <dbReference type="SAM" id="MobiDB-lite"/>
    </source>
</evidence>
<name>A0AA38R6N2_9PEZI</name>
<protein>
    <recommendedName>
        <fullName evidence="9">Mediator of RNA polymerase II transcription subunit 22</fullName>
    </recommendedName>
</protein>
<dbReference type="GO" id="GO:0016592">
    <property type="term" value="C:mediator complex"/>
    <property type="evidence" value="ECO:0007669"/>
    <property type="project" value="InterPro"/>
</dbReference>
<evidence type="ECO:0000256" key="4">
    <source>
        <dbReference type="ARBA" id="ARBA00023163"/>
    </source>
</evidence>